<evidence type="ECO:0000313" key="2">
    <source>
        <dbReference type="Proteomes" id="UP000689195"/>
    </source>
</evidence>
<dbReference type="EMBL" id="CAJJDO010000051">
    <property type="protein sequence ID" value="CAD8169461.1"/>
    <property type="molecule type" value="Genomic_DNA"/>
</dbReference>
<sequence>MIRKRKIMGSKIIKFLIFMQGLKVDYIQHHYFLQQMKKQFQRYFKMKSIILIQDLK</sequence>
<comment type="caution">
    <text evidence="1">The sequence shown here is derived from an EMBL/GenBank/DDBJ whole genome shotgun (WGS) entry which is preliminary data.</text>
</comment>
<gene>
    <name evidence="1" type="ORF">PPENT_87.1.T0510060</name>
</gene>
<evidence type="ECO:0000313" key="1">
    <source>
        <dbReference type="EMBL" id="CAD8169461.1"/>
    </source>
</evidence>
<name>A0A8S1UXL1_9CILI</name>
<organism evidence="1 2">
    <name type="scientific">Paramecium pentaurelia</name>
    <dbReference type="NCBI Taxonomy" id="43138"/>
    <lineage>
        <taxon>Eukaryota</taxon>
        <taxon>Sar</taxon>
        <taxon>Alveolata</taxon>
        <taxon>Ciliophora</taxon>
        <taxon>Intramacronucleata</taxon>
        <taxon>Oligohymenophorea</taxon>
        <taxon>Peniculida</taxon>
        <taxon>Parameciidae</taxon>
        <taxon>Paramecium</taxon>
    </lineage>
</organism>
<accession>A0A8S1UXL1</accession>
<keyword evidence="2" id="KW-1185">Reference proteome</keyword>
<dbReference type="Proteomes" id="UP000689195">
    <property type="component" value="Unassembled WGS sequence"/>
</dbReference>
<protein>
    <submittedName>
        <fullName evidence="1">Uncharacterized protein</fullName>
    </submittedName>
</protein>
<dbReference type="AlphaFoldDB" id="A0A8S1UXL1"/>
<reference evidence="1" key="1">
    <citation type="submission" date="2021-01" db="EMBL/GenBank/DDBJ databases">
        <authorList>
            <consortium name="Genoscope - CEA"/>
            <person name="William W."/>
        </authorList>
    </citation>
    <scope>NUCLEOTIDE SEQUENCE</scope>
</reference>
<proteinExistence type="predicted"/>